<dbReference type="SMART" id="SM00177">
    <property type="entry name" value="ARF"/>
    <property type="match status" value="1"/>
</dbReference>
<dbReference type="PANTHER" id="PTHR11711">
    <property type="entry name" value="ADP RIBOSYLATION FACTOR-RELATED"/>
    <property type="match status" value="1"/>
</dbReference>
<keyword evidence="3 4" id="KW-0342">GTP-binding</keyword>
<feature type="binding site" evidence="4">
    <location>
        <position position="70"/>
    </location>
    <ligand>
        <name>GTP</name>
        <dbReference type="ChEBI" id="CHEBI:37565"/>
    </ligand>
</feature>
<sequence>MTERLKLLTTVTAPDPPTKLVVVGTTGGGKTALLYKLHLGEVVSTIPTINFNVEYLTIMGIEFVVWDVAGNWGARSHWHQFAQGAAGIICVVDSTDKRHIQDTKECLWRMYDHHDAHKSECPLLVFANKQDCLGALPVAEVKDKMELDTRSHDRRWHIRGSIAKTGDGLMEGMVWMATQIKGTPKK</sequence>
<name>A0A9P6UFW1_9FUNG</name>
<reference evidence="7" key="1">
    <citation type="journal article" date="2020" name="Fungal Divers.">
        <title>Resolving the Mortierellaceae phylogeny through synthesis of multi-gene phylogenetics and phylogenomics.</title>
        <authorList>
            <person name="Vandepol N."/>
            <person name="Liber J."/>
            <person name="Desiro A."/>
            <person name="Na H."/>
            <person name="Kennedy M."/>
            <person name="Barry K."/>
            <person name="Grigoriev I.V."/>
            <person name="Miller A.N."/>
            <person name="O'Donnell K."/>
            <person name="Stajich J.E."/>
            <person name="Bonito G."/>
        </authorList>
    </citation>
    <scope>NUCLEOTIDE SEQUENCE</scope>
    <source>
        <strain evidence="7">NVP60</strain>
    </source>
</reference>
<dbReference type="InterPro" id="IPR024156">
    <property type="entry name" value="Small_GTPase_ARF"/>
</dbReference>
<dbReference type="PRINTS" id="PR00328">
    <property type="entry name" value="SAR1GTPBP"/>
</dbReference>
<dbReference type="Gene3D" id="3.40.50.300">
    <property type="entry name" value="P-loop containing nucleotide triphosphate hydrolases"/>
    <property type="match status" value="1"/>
</dbReference>
<accession>A0A9P6UFW1</accession>
<dbReference type="AlphaFoldDB" id="A0A9P6UFW1"/>
<evidence type="ECO:0000256" key="1">
    <source>
        <dbReference type="ARBA" id="ARBA00010290"/>
    </source>
</evidence>
<dbReference type="Pfam" id="PF00025">
    <property type="entry name" value="Arf"/>
    <property type="match status" value="1"/>
</dbReference>
<evidence type="ECO:0000256" key="3">
    <source>
        <dbReference type="ARBA" id="ARBA00023134"/>
    </source>
</evidence>
<dbReference type="SUPFAM" id="SSF52540">
    <property type="entry name" value="P-loop containing nucleoside triphosphate hydrolases"/>
    <property type="match status" value="1"/>
</dbReference>
<gene>
    <name evidence="7" type="ORF">BGZ97_006212</name>
</gene>
<dbReference type="InterPro" id="IPR006689">
    <property type="entry name" value="Small_GTPase_ARF/SAR"/>
</dbReference>
<dbReference type="NCBIfam" id="TIGR00231">
    <property type="entry name" value="small_GTP"/>
    <property type="match status" value="1"/>
</dbReference>
<evidence type="ECO:0000256" key="4">
    <source>
        <dbReference type="PIRSR" id="PIRSR606689-1"/>
    </source>
</evidence>
<dbReference type="PROSITE" id="PS51417">
    <property type="entry name" value="ARF"/>
    <property type="match status" value="1"/>
</dbReference>
<dbReference type="GO" id="GO:0030010">
    <property type="term" value="P:establishment of cell polarity"/>
    <property type="evidence" value="ECO:0007669"/>
    <property type="project" value="UniProtKB-ARBA"/>
</dbReference>
<dbReference type="GO" id="GO:0046872">
    <property type="term" value="F:metal ion binding"/>
    <property type="evidence" value="ECO:0007669"/>
    <property type="project" value="UniProtKB-KW"/>
</dbReference>
<feature type="binding site" evidence="4">
    <location>
        <begin position="128"/>
        <end position="131"/>
    </location>
    <ligand>
        <name>GTP</name>
        <dbReference type="ChEBI" id="CHEBI:37565"/>
    </ligand>
</feature>
<dbReference type="SMART" id="SM00178">
    <property type="entry name" value="SAR"/>
    <property type="match status" value="1"/>
</dbReference>
<feature type="binding site" evidence="4">
    <location>
        <begin position="24"/>
        <end position="31"/>
    </location>
    <ligand>
        <name>GTP</name>
        <dbReference type="ChEBI" id="CHEBI:37565"/>
    </ligand>
</feature>
<keyword evidence="5" id="KW-0479">Metal-binding</keyword>
<keyword evidence="2 4" id="KW-0547">Nucleotide-binding</keyword>
<evidence type="ECO:0000313" key="8">
    <source>
        <dbReference type="Proteomes" id="UP000823405"/>
    </source>
</evidence>
<protein>
    <submittedName>
        <fullName evidence="7">Uncharacterized protein</fullName>
    </submittedName>
</protein>
<comment type="caution">
    <text evidence="7">The sequence shown here is derived from an EMBL/GenBank/DDBJ whole genome shotgun (WGS) entry which is preliminary data.</text>
</comment>
<evidence type="ECO:0000313" key="7">
    <source>
        <dbReference type="EMBL" id="KAG0290283.1"/>
    </source>
</evidence>
<dbReference type="Proteomes" id="UP000823405">
    <property type="component" value="Unassembled WGS sequence"/>
</dbReference>
<dbReference type="InterPro" id="IPR005225">
    <property type="entry name" value="Small_GTP-bd"/>
</dbReference>
<feature type="binding site" evidence="5">
    <location>
        <position position="48"/>
    </location>
    <ligand>
        <name>Mg(2+)</name>
        <dbReference type="ChEBI" id="CHEBI:18420"/>
    </ligand>
</feature>
<dbReference type="EMBL" id="JAAAIN010002761">
    <property type="protein sequence ID" value="KAG0290283.1"/>
    <property type="molecule type" value="Genomic_DNA"/>
</dbReference>
<evidence type="ECO:0000256" key="5">
    <source>
        <dbReference type="PIRSR" id="PIRSR606689-2"/>
    </source>
</evidence>
<organism evidence="7 8">
    <name type="scientific">Linnemannia gamsii</name>
    <dbReference type="NCBI Taxonomy" id="64522"/>
    <lineage>
        <taxon>Eukaryota</taxon>
        <taxon>Fungi</taxon>
        <taxon>Fungi incertae sedis</taxon>
        <taxon>Mucoromycota</taxon>
        <taxon>Mortierellomycotina</taxon>
        <taxon>Mortierellomycetes</taxon>
        <taxon>Mortierellales</taxon>
        <taxon>Mortierellaceae</taxon>
        <taxon>Linnemannia</taxon>
    </lineage>
</organism>
<feature type="binding site" evidence="5">
    <location>
        <position position="31"/>
    </location>
    <ligand>
        <name>Mg(2+)</name>
        <dbReference type="ChEBI" id="CHEBI:18420"/>
    </ligand>
</feature>
<evidence type="ECO:0000256" key="2">
    <source>
        <dbReference type="ARBA" id="ARBA00022741"/>
    </source>
</evidence>
<dbReference type="GO" id="GO:0005525">
    <property type="term" value="F:GTP binding"/>
    <property type="evidence" value="ECO:0007669"/>
    <property type="project" value="UniProtKB-KW"/>
</dbReference>
<dbReference type="GO" id="GO:0003924">
    <property type="term" value="F:GTPase activity"/>
    <property type="evidence" value="ECO:0007669"/>
    <property type="project" value="InterPro"/>
</dbReference>
<dbReference type="FunFam" id="3.40.50.300:FF:000412">
    <property type="entry name" value="ADP-ribosylation factor 1"/>
    <property type="match status" value="1"/>
</dbReference>
<proteinExistence type="inferred from homology"/>
<keyword evidence="8" id="KW-1185">Reference proteome</keyword>
<comment type="similarity">
    <text evidence="1 6">Belongs to the small GTPase superfamily. Arf family.</text>
</comment>
<dbReference type="InterPro" id="IPR027417">
    <property type="entry name" value="P-loop_NTPase"/>
</dbReference>
<dbReference type="OrthoDB" id="2011769at2759"/>
<evidence type="ECO:0000256" key="6">
    <source>
        <dbReference type="RuleBase" id="RU003925"/>
    </source>
</evidence>
<keyword evidence="5" id="KW-0460">Magnesium</keyword>
<dbReference type="CDD" id="cd00878">
    <property type="entry name" value="Arf_Arl"/>
    <property type="match status" value="1"/>
</dbReference>